<dbReference type="Proteomes" id="UP000542776">
    <property type="component" value="Unassembled WGS sequence"/>
</dbReference>
<dbReference type="InterPro" id="IPR043038">
    <property type="entry name" value="VbhA_sf"/>
</dbReference>
<dbReference type="AlphaFoldDB" id="A0A7W6H7M3"/>
<dbReference type="CDD" id="cd11586">
    <property type="entry name" value="VbhA_like"/>
    <property type="match status" value="1"/>
</dbReference>
<dbReference type="InterPro" id="IPR033788">
    <property type="entry name" value="VbhA-like"/>
</dbReference>
<evidence type="ECO:0000313" key="2">
    <source>
        <dbReference type="EMBL" id="MBB4000119.1"/>
    </source>
</evidence>
<sequence>MTADRLNPAISEAERARRLKAIDQARAANRRQGYVHDQVLEDGKARYANGEITMDELREQTLARFRPA</sequence>
<keyword evidence="3" id="KW-1185">Reference proteome</keyword>
<evidence type="ECO:0000313" key="3">
    <source>
        <dbReference type="Proteomes" id="UP000542776"/>
    </source>
</evidence>
<dbReference type="InterPro" id="IPR041535">
    <property type="entry name" value="VbhA"/>
</dbReference>
<organism evidence="2 3">
    <name type="scientific">Aureimonas pseudogalii</name>
    <dbReference type="NCBI Taxonomy" id="1744844"/>
    <lineage>
        <taxon>Bacteria</taxon>
        <taxon>Pseudomonadati</taxon>
        <taxon>Pseudomonadota</taxon>
        <taxon>Alphaproteobacteria</taxon>
        <taxon>Hyphomicrobiales</taxon>
        <taxon>Aurantimonadaceae</taxon>
        <taxon>Aureimonas</taxon>
    </lineage>
</organism>
<proteinExistence type="predicted"/>
<accession>A0A7W6H7M3</accession>
<protein>
    <submittedName>
        <fullName evidence="2">Putative membrane protein</fullName>
    </submittedName>
</protein>
<dbReference type="EMBL" id="JACIEK010000015">
    <property type="protein sequence ID" value="MBB4000119.1"/>
    <property type="molecule type" value="Genomic_DNA"/>
</dbReference>
<name>A0A7W6H7M3_9HYPH</name>
<comment type="caution">
    <text evidence="2">The sequence shown here is derived from an EMBL/GenBank/DDBJ whole genome shotgun (WGS) entry which is preliminary data.</text>
</comment>
<dbReference type="Gene3D" id="1.10.8.1050">
    <property type="entry name" value="Antitoxin VbhA-like"/>
    <property type="match status" value="1"/>
</dbReference>
<dbReference type="RefSeq" id="WP_183201701.1">
    <property type="nucleotide sequence ID" value="NZ_JACIEK010000015.1"/>
</dbReference>
<feature type="domain" description="Antitoxin VbhA" evidence="1">
    <location>
        <begin position="18"/>
        <end position="64"/>
    </location>
</feature>
<evidence type="ECO:0000259" key="1">
    <source>
        <dbReference type="Pfam" id="PF18495"/>
    </source>
</evidence>
<gene>
    <name evidence="2" type="ORF">GGR04_003995</name>
</gene>
<reference evidence="2 3" key="1">
    <citation type="submission" date="2020-08" db="EMBL/GenBank/DDBJ databases">
        <title>Genomic Encyclopedia of Type Strains, Phase IV (KMG-IV): sequencing the most valuable type-strain genomes for metagenomic binning, comparative biology and taxonomic classification.</title>
        <authorList>
            <person name="Goeker M."/>
        </authorList>
    </citation>
    <scope>NUCLEOTIDE SEQUENCE [LARGE SCALE GENOMIC DNA]</scope>
    <source>
        <strain evidence="2 3">DSM 102238</strain>
    </source>
</reference>
<dbReference type="Pfam" id="PF18495">
    <property type="entry name" value="VbhA"/>
    <property type="match status" value="1"/>
</dbReference>